<dbReference type="Gene3D" id="3.30.700.10">
    <property type="entry name" value="Glycoprotein, Type 4 Pilin"/>
    <property type="match status" value="1"/>
</dbReference>
<comment type="subcellular location">
    <subcellularLocation>
        <location evidence="1">Membrane</location>
        <topology evidence="1">Single-pass membrane protein</topology>
    </subcellularLocation>
</comment>
<keyword evidence="4 6" id="KW-1133">Transmembrane helix</keyword>
<keyword evidence="3 6" id="KW-0812">Transmembrane</keyword>
<evidence type="ECO:0000256" key="4">
    <source>
        <dbReference type="ARBA" id="ARBA00022989"/>
    </source>
</evidence>
<reference evidence="7 8" key="1">
    <citation type="submission" date="2023-12" db="EMBL/GenBank/DDBJ databases">
        <title>the genome sequence of Hyalangium sp. s54d21.</title>
        <authorList>
            <person name="Zhang X."/>
        </authorList>
    </citation>
    <scope>NUCLEOTIDE SEQUENCE [LARGE SCALE GENOMIC DNA]</scope>
    <source>
        <strain evidence="8">s54d21</strain>
    </source>
</reference>
<dbReference type="PANTHER" id="PTHR30093:SF44">
    <property type="entry name" value="TYPE II SECRETION SYSTEM CORE PROTEIN G"/>
    <property type="match status" value="1"/>
</dbReference>
<dbReference type="PANTHER" id="PTHR30093">
    <property type="entry name" value="GENERAL SECRETION PATHWAY PROTEIN G"/>
    <property type="match status" value="1"/>
</dbReference>
<keyword evidence="2" id="KW-0488">Methylation</keyword>
<dbReference type="Pfam" id="PF14245">
    <property type="entry name" value="Pilin_PilA"/>
    <property type="match status" value="1"/>
</dbReference>
<evidence type="ECO:0000256" key="3">
    <source>
        <dbReference type="ARBA" id="ARBA00022692"/>
    </source>
</evidence>
<dbReference type="SUPFAM" id="SSF54523">
    <property type="entry name" value="Pili subunits"/>
    <property type="match status" value="1"/>
</dbReference>
<dbReference type="InterPro" id="IPR012902">
    <property type="entry name" value="N_methyl_site"/>
</dbReference>
<evidence type="ECO:0000256" key="2">
    <source>
        <dbReference type="ARBA" id="ARBA00022481"/>
    </source>
</evidence>
<name>A0ABU5H5Q3_9BACT</name>
<dbReference type="Pfam" id="PF07963">
    <property type="entry name" value="N_methyl"/>
    <property type="match status" value="1"/>
</dbReference>
<evidence type="ECO:0000313" key="7">
    <source>
        <dbReference type="EMBL" id="MDY7228457.1"/>
    </source>
</evidence>
<dbReference type="InterPro" id="IPR028188">
    <property type="entry name" value="Pilin_PilA"/>
</dbReference>
<evidence type="ECO:0000256" key="5">
    <source>
        <dbReference type="ARBA" id="ARBA00023136"/>
    </source>
</evidence>
<evidence type="ECO:0000313" key="8">
    <source>
        <dbReference type="Proteomes" id="UP001291309"/>
    </source>
</evidence>
<dbReference type="InterPro" id="IPR045584">
    <property type="entry name" value="Pilin-like"/>
</dbReference>
<sequence>MPRRKLHGFTLIELMIVVAIIGILAAVAIPNFIRFQARARQSEVNSNLKTLFTGLRTFEMKPQSGIRVPGFAPERGNRFTYYMNDPCSASEDRSAVNITQHPTDDCIEVDRFKFTGMPALFPRVPPTAANWNTKATANGMGLDPGMFGDGANWDFMSFAAGDVDNSFGDAADTWLVSSSDGLVTPACPVTAQPERVSAGEPFNVSNDVSCD</sequence>
<dbReference type="PROSITE" id="PS00409">
    <property type="entry name" value="PROKAR_NTER_METHYL"/>
    <property type="match status" value="1"/>
</dbReference>
<evidence type="ECO:0000256" key="1">
    <source>
        <dbReference type="ARBA" id="ARBA00004167"/>
    </source>
</evidence>
<dbReference type="NCBIfam" id="TIGR02532">
    <property type="entry name" value="IV_pilin_GFxxxE"/>
    <property type="match status" value="1"/>
</dbReference>
<keyword evidence="8" id="KW-1185">Reference proteome</keyword>
<keyword evidence="5 6" id="KW-0472">Membrane</keyword>
<accession>A0ABU5H5Q3</accession>
<dbReference type="EMBL" id="JAXIVS010000006">
    <property type="protein sequence ID" value="MDY7228457.1"/>
    <property type="molecule type" value="Genomic_DNA"/>
</dbReference>
<evidence type="ECO:0000256" key="6">
    <source>
        <dbReference type="SAM" id="Phobius"/>
    </source>
</evidence>
<comment type="caution">
    <text evidence="7">The sequence shown here is derived from an EMBL/GenBank/DDBJ whole genome shotgun (WGS) entry which is preliminary data.</text>
</comment>
<feature type="transmembrane region" description="Helical" evidence="6">
    <location>
        <begin position="12"/>
        <end position="33"/>
    </location>
</feature>
<gene>
    <name evidence="7" type="ORF">SYV04_18690</name>
</gene>
<dbReference type="Proteomes" id="UP001291309">
    <property type="component" value="Unassembled WGS sequence"/>
</dbReference>
<organism evidence="7 8">
    <name type="scientific">Hyalangium rubrum</name>
    <dbReference type="NCBI Taxonomy" id="3103134"/>
    <lineage>
        <taxon>Bacteria</taxon>
        <taxon>Pseudomonadati</taxon>
        <taxon>Myxococcota</taxon>
        <taxon>Myxococcia</taxon>
        <taxon>Myxococcales</taxon>
        <taxon>Cystobacterineae</taxon>
        <taxon>Archangiaceae</taxon>
        <taxon>Hyalangium</taxon>
    </lineage>
</organism>
<proteinExistence type="predicted"/>
<protein>
    <submittedName>
        <fullName evidence="7">Prepilin-type N-terminal cleavage/methylation domain-containing protein</fullName>
    </submittedName>
</protein>